<comment type="similarity">
    <text evidence="1">Belongs to the histidine acid phosphatase family.</text>
</comment>
<organism evidence="3 4">
    <name type="scientific">Penicillium vulpinum</name>
    <dbReference type="NCBI Taxonomy" id="29845"/>
    <lineage>
        <taxon>Eukaryota</taxon>
        <taxon>Fungi</taxon>
        <taxon>Dikarya</taxon>
        <taxon>Ascomycota</taxon>
        <taxon>Pezizomycotina</taxon>
        <taxon>Eurotiomycetes</taxon>
        <taxon>Eurotiomycetidae</taxon>
        <taxon>Eurotiales</taxon>
        <taxon>Aspergillaceae</taxon>
        <taxon>Penicillium</taxon>
    </lineage>
</organism>
<dbReference type="InterPro" id="IPR000560">
    <property type="entry name" value="His_Pase_clade-2"/>
</dbReference>
<evidence type="ECO:0000256" key="2">
    <source>
        <dbReference type="SAM" id="MobiDB-lite"/>
    </source>
</evidence>
<evidence type="ECO:0000313" key="4">
    <source>
        <dbReference type="Proteomes" id="UP000191518"/>
    </source>
</evidence>
<dbReference type="SUPFAM" id="SSF53254">
    <property type="entry name" value="Phosphoglycerate mutase-like"/>
    <property type="match status" value="1"/>
</dbReference>
<dbReference type="GO" id="GO:0016791">
    <property type="term" value="F:phosphatase activity"/>
    <property type="evidence" value="ECO:0007669"/>
    <property type="project" value="TreeGrafter"/>
</dbReference>
<proteinExistence type="inferred from homology"/>
<dbReference type="Pfam" id="PF00328">
    <property type="entry name" value="His_Phos_2"/>
    <property type="match status" value="1"/>
</dbReference>
<dbReference type="EMBL" id="MDYP01000025">
    <property type="protein sequence ID" value="OQE05289.1"/>
    <property type="molecule type" value="Genomic_DNA"/>
</dbReference>
<evidence type="ECO:0000256" key="1">
    <source>
        <dbReference type="ARBA" id="ARBA00005375"/>
    </source>
</evidence>
<dbReference type="Gene3D" id="3.40.50.1240">
    <property type="entry name" value="Phosphoglycerate mutase-like"/>
    <property type="match status" value="1"/>
</dbReference>
<feature type="region of interest" description="Disordered" evidence="2">
    <location>
        <begin position="1"/>
        <end position="40"/>
    </location>
</feature>
<gene>
    <name evidence="3" type="ORF">PENVUL_c025G09718</name>
</gene>
<evidence type="ECO:0000313" key="3">
    <source>
        <dbReference type="EMBL" id="OQE05289.1"/>
    </source>
</evidence>
<dbReference type="Proteomes" id="UP000191518">
    <property type="component" value="Unassembled WGS sequence"/>
</dbReference>
<dbReference type="InterPro" id="IPR050645">
    <property type="entry name" value="Histidine_acid_phosphatase"/>
</dbReference>
<dbReference type="AlphaFoldDB" id="A0A1V6RUX6"/>
<dbReference type="PANTHER" id="PTHR11567:SF195">
    <property type="entry name" value="ACID PHOSPHATASE, PUTATIVE (AFU_ORTHOLOGUE AFUA_3G14570)-RELATED"/>
    <property type="match status" value="1"/>
</dbReference>
<sequence>MVPAANILQGDDGVDAKTPRNLTQLPEIPENAPADGLMEENSPGWLEDATCAGCKVATEIYIFEGIRQTWYSSLKPISVMRSIIFLSVAASVLGKSVPADTFYPPSVNDTSYITDSSIGTYGATYEAPTKGPTSGTPYGAYHYCAMPHPRSKEYELPEALTKGSTKGKIVYLEYLQRHQRRTPYNIFPGGEDQEYRCENVRPYLYAGANSNSGVQPIEMYQQTYEDPTNPFSPGVSGTCQYPQMTIGGIQDGYQHGKDLWSVYGKKLGLIPKKPSKRVWFRSSDSALTQASAGVVLRGMWPKYKGALPLHQMVSSVNTVNSGYSCPAVGATLSSIKTTEHWNEHLAVTEELRSKLGAMFGATDNAWQGTFDHFADNFQGRLCNGYRLPCNVSDSSDCATMEMAEQVFRAGDWEWNYYWRNNPEVVKYIQAVKGLFISEIIGRLQAVVDGKSSIDYSHIFIHDGDIGPMLGALGIDTLRWPGMASNIAFEIWETQDRKGKHGKYEKSYYARVLYSGHPIRTIHGVLDWVPVSQLIDILKVYVPEDIKTLCG</sequence>
<reference evidence="4" key="1">
    <citation type="journal article" date="2017" name="Nat. Microbiol.">
        <title>Global analysis of biosynthetic gene clusters reveals vast potential of secondary metabolite production in Penicillium species.</title>
        <authorList>
            <person name="Nielsen J.C."/>
            <person name="Grijseels S."/>
            <person name="Prigent S."/>
            <person name="Ji B."/>
            <person name="Dainat J."/>
            <person name="Nielsen K.F."/>
            <person name="Frisvad J.C."/>
            <person name="Workman M."/>
            <person name="Nielsen J."/>
        </authorList>
    </citation>
    <scope>NUCLEOTIDE SEQUENCE [LARGE SCALE GENOMIC DNA]</scope>
    <source>
        <strain evidence="4">IBT 29486</strain>
    </source>
</reference>
<comment type="caution">
    <text evidence="3">The sequence shown here is derived from an EMBL/GenBank/DDBJ whole genome shotgun (WGS) entry which is preliminary data.</text>
</comment>
<keyword evidence="4" id="KW-1185">Reference proteome</keyword>
<name>A0A1V6RUX6_9EURO</name>
<protein>
    <recommendedName>
        <fullName evidence="5">3-phytase</fullName>
    </recommendedName>
</protein>
<dbReference type="PANTHER" id="PTHR11567">
    <property type="entry name" value="ACID PHOSPHATASE-RELATED"/>
    <property type="match status" value="1"/>
</dbReference>
<evidence type="ECO:0008006" key="5">
    <source>
        <dbReference type="Google" id="ProtNLM"/>
    </source>
</evidence>
<accession>A0A1V6RUX6</accession>
<dbReference type="CDD" id="cd07061">
    <property type="entry name" value="HP_HAP_like"/>
    <property type="match status" value="1"/>
</dbReference>
<dbReference type="InterPro" id="IPR029033">
    <property type="entry name" value="His_PPase_superfam"/>
</dbReference>